<dbReference type="InterPro" id="IPR051267">
    <property type="entry name" value="STEAP_metalloreductase"/>
</dbReference>
<name>A0A918P5L7_9ACTN</name>
<dbReference type="Proteomes" id="UP000619244">
    <property type="component" value="Unassembled WGS sequence"/>
</dbReference>
<dbReference type="Gene3D" id="3.40.50.720">
    <property type="entry name" value="NAD(P)-binding Rossmann-like Domain"/>
    <property type="match status" value="1"/>
</dbReference>
<gene>
    <name evidence="3" type="ORF">GCM10010358_83160</name>
</gene>
<dbReference type="PANTHER" id="PTHR14239:SF10">
    <property type="entry name" value="REDUCTASE"/>
    <property type="match status" value="1"/>
</dbReference>
<feature type="domain" description="Pyrroline-5-carboxylate reductase catalytic N-terminal" evidence="2">
    <location>
        <begin position="4"/>
        <end position="92"/>
    </location>
</feature>
<keyword evidence="4" id="KW-1185">Reference proteome</keyword>
<reference evidence="3" key="2">
    <citation type="submission" date="2020-09" db="EMBL/GenBank/DDBJ databases">
        <authorList>
            <person name="Sun Q."/>
            <person name="Ohkuma M."/>
        </authorList>
    </citation>
    <scope>NUCLEOTIDE SEQUENCE</scope>
    <source>
        <strain evidence="3">JCM 4790</strain>
    </source>
</reference>
<evidence type="ECO:0000313" key="3">
    <source>
        <dbReference type="EMBL" id="GGY20096.1"/>
    </source>
</evidence>
<accession>A0A918P5L7</accession>
<dbReference type="EMBL" id="BMVU01000162">
    <property type="protein sequence ID" value="GGY20096.1"/>
    <property type="molecule type" value="Genomic_DNA"/>
</dbReference>
<evidence type="ECO:0000259" key="2">
    <source>
        <dbReference type="Pfam" id="PF03807"/>
    </source>
</evidence>
<evidence type="ECO:0000256" key="1">
    <source>
        <dbReference type="ARBA" id="ARBA00023002"/>
    </source>
</evidence>
<dbReference type="InterPro" id="IPR036291">
    <property type="entry name" value="NAD(P)-bd_dom_sf"/>
</dbReference>
<protein>
    <submittedName>
        <fullName evidence="3">NADP oxidoreductase</fullName>
    </submittedName>
</protein>
<keyword evidence="1" id="KW-0560">Oxidoreductase</keyword>
<dbReference type="PANTHER" id="PTHR14239">
    <property type="entry name" value="DUDULIN-RELATED"/>
    <property type="match status" value="1"/>
</dbReference>
<dbReference type="SUPFAM" id="SSF51735">
    <property type="entry name" value="NAD(P)-binding Rossmann-fold domains"/>
    <property type="match status" value="1"/>
</dbReference>
<evidence type="ECO:0000313" key="4">
    <source>
        <dbReference type="Proteomes" id="UP000619244"/>
    </source>
</evidence>
<dbReference type="GO" id="GO:0016491">
    <property type="term" value="F:oxidoreductase activity"/>
    <property type="evidence" value="ECO:0007669"/>
    <property type="project" value="UniProtKB-KW"/>
</dbReference>
<organism evidence="3 4">
    <name type="scientific">Streptomyces minutiscleroticus</name>
    <dbReference type="NCBI Taxonomy" id="68238"/>
    <lineage>
        <taxon>Bacteria</taxon>
        <taxon>Bacillati</taxon>
        <taxon>Actinomycetota</taxon>
        <taxon>Actinomycetes</taxon>
        <taxon>Kitasatosporales</taxon>
        <taxon>Streptomycetaceae</taxon>
        <taxon>Streptomyces</taxon>
    </lineage>
</organism>
<dbReference type="Pfam" id="PF03807">
    <property type="entry name" value="F420_oxidored"/>
    <property type="match status" value="1"/>
</dbReference>
<comment type="caution">
    <text evidence="3">The sequence shown here is derived from an EMBL/GenBank/DDBJ whole genome shotgun (WGS) entry which is preliminary data.</text>
</comment>
<dbReference type="InterPro" id="IPR028939">
    <property type="entry name" value="P5C_Rdtase_cat_N"/>
</dbReference>
<proteinExistence type="predicted"/>
<dbReference type="AlphaFoldDB" id="A0A918P5L7"/>
<reference evidence="3" key="1">
    <citation type="journal article" date="2014" name="Int. J. Syst. Evol. Microbiol.">
        <title>Complete genome sequence of Corynebacterium casei LMG S-19264T (=DSM 44701T), isolated from a smear-ripened cheese.</title>
        <authorList>
            <consortium name="US DOE Joint Genome Institute (JGI-PGF)"/>
            <person name="Walter F."/>
            <person name="Albersmeier A."/>
            <person name="Kalinowski J."/>
            <person name="Ruckert C."/>
        </authorList>
    </citation>
    <scope>NUCLEOTIDE SEQUENCE</scope>
    <source>
        <strain evidence="3">JCM 4790</strain>
    </source>
</reference>
<sequence>MATLGFIGSGNIGAKIARLALAAGIEVVLSNSRGPESLARTVAELGERARAATPTEAAEAGDWVVVSVPLTALRQLPADALAGRTVLDTTNYYPSWRDGYIDVLDSGRITTAEWVQEHLPEANTVKAFANLSDQHILPLARPVGSDERSALPIAGNSLRAKASAAELISRLGYDTVDVGPLTESWRFEPETLPSALPYFADPDAFRSGVAKVAKALRAGCSPMDVDFADPGAPLPAHRLRTLLDETPRVLTADRAMP</sequence>